<dbReference type="GO" id="GO:0003677">
    <property type="term" value="F:DNA binding"/>
    <property type="evidence" value="ECO:0007669"/>
    <property type="project" value="UniProtKB-UniRule"/>
</dbReference>
<dbReference type="CDD" id="cd00796">
    <property type="entry name" value="INT_Rci_Hp1_C"/>
    <property type="match status" value="1"/>
</dbReference>
<keyword evidence="2" id="KW-0229">DNA integration</keyword>
<evidence type="ECO:0000259" key="6">
    <source>
        <dbReference type="PROSITE" id="PS51898"/>
    </source>
</evidence>
<keyword evidence="3 5" id="KW-0238">DNA-binding</keyword>
<dbReference type="InterPro" id="IPR013762">
    <property type="entry name" value="Integrase-like_cat_sf"/>
</dbReference>
<dbReference type="InterPro" id="IPR025166">
    <property type="entry name" value="Integrase_DNA_bind_dom"/>
</dbReference>
<dbReference type="GO" id="GO:0015074">
    <property type="term" value="P:DNA integration"/>
    <property type="evidence" value="ECO:0007669"/>
    <property type="project" value="UniProtKB-KW"/>
</dbReference>
<evidence type="ECO:0000256" key="4">
    <source>
        <dbReference type="ARBA" id="ARBA00023172"/>
    </source>
</evidence>
<dbReference type="InterPro" id="IPR011010">
    <property type="entry name" value="DNA_brk_join_enz"/>
</dbReference>
<proteinExistence type="inferred from homology"/>
<keyword evidence="4" id="KW-0233">DNA recombination</keyword>
<dbReference type="GO" id="GO:0006310">
    <property type="term" value="P:DNA recombination"/>
    <property type="evidence" value="ECO:0007669"/>
    <property type="project" value="UniProtKB-KW"/>
</dbReference>
<evidence type="ECO:0000256" key="5">
    <source>
        <dbReference type="PROSITE-ProRule" id="PRU01248"/>
    </source>
</evidence>
<dbReference type="PROSITE" id="PS51898">
    <property type="entry name" value="TYR_RECOMBINASE"/>
    <property type="match status" value="1"/>
</dbReference>
<dbReference type="PANTHER" id="PTHR30629:SF2">
    <property type="entry name" value="PROPHAGE INTEGRASE INTS-RELATED"/>
    <property type="match status" value="1"/>
</dbReference>
<sequence length="390" mass="43792">MEPSMPNEKLTAQFCDLAYCPTGEKKVVYYDTSLTGFILECRPSGGKTFYVKYTNQYGKQRQPKVARHGDAPFDKIRKKAQKLLAESRLGGDPAAEKEEKRAVPTYATLAQQHLEHAKTYVRSYNTIKGYVDNHITPRWGKLRLSEITQQDVAKWLAEKAAEGLAPATVEKIRVIFSRSFELALRWDMPGITKNPVKGIPRKPINNARERYLNAAETKRLMTACEASLNPQLKHIVGLLLLTGARLSELLNAQWKHIDLEKRQWLIPTSKTGKARHVPLSQPALAILEAVPRFDKCLYVLPNPETKLPFVSIKHAWQTARDEAKLPGLRLHDLRHSAASAMVNAGIDLFAVGRVLGHADHKSTMRYSHLAHDTLLAAVEAGAKKMQLNRA</sequence>
<evidence type="ECO:0000259" key="7">
    <source>
        <dbReference type="PROSITE" id="PS51900"/>
    </source>
</evidence>
<evidence type="ECO:0000256" key="3">
    <source>
        <dbReference type="ARBA" id="ARBA00023125"/>
    </source>
</evidence>
<dbReference type="PANTHER" id="PTHR30629">
    <property type="entry name" value="PROPHAGE INTEGRASE"/>
    <property type="match status" value="1"/>
</dbReference>
<organism evidence="8 9">
    <name type="scientific">Sphingobium fuliginis ATCC 27551</name>
    <dbReference type="NCBI Taxonomy" id="1208342"/>
    <lineage>
        <taxon>Bacteria</taxon>
        <taxon>Pseudomonadati</taxon>
        <taxon>Pseudomonadota</taxon>
        <taxon>Alphaproteobacteria</taxon>
        <taxon>Sphingomonadales</taxon>
        <taxon>Sphingomonadaceae</taxon>
        <taxon>Sphingobium</taxon>
    </lineage>
</organism>
<evidence type="ECO:0000256" key="1">
    <source>
        <dbReference type="ARBA" id="ARBA00008857"/>
    </source>
</evidence>
<accession>A0A5B8CEC5</accession>
<dbReference type="EMBL" id="CP041016">
    <property type="protein sequence ID" value="QDC37884.1"/>
    <property type="molecule type" value="Genomic_DNA"/>
</dbReference>
<dbReference type="KEGG" id="sufl:FIL70_12210"/>
<dbReference type="InterPro" id="IPR002104">
    <property type="entry name" value="Integrase_catalytic"/>
</dbReference>
<dbReference type="InterPro" id="IPR010998">
    <property type="entry name" value="Integrase_recombinase_N"/>
</dbReference>
<dbReference type="Gene3D" id="3.30.160.390">
    <property type="entry name" value="Integrase, DNA-binding domain"/>
    <property type="match status" value="1"/>
</dbReference>
<dbReference type="Proteomes" id="UP000311469">
    <property type="component" value="Chromosome cSF1"/>
</dbReference>
<comment type="similarity">
    <text evidence="1">Belongs to the 'phage' integrase family.</text>
</comment>
<feature type="domain" description="Core-binding (CB)" evidence="7">
    <location>
        <begin position="104"/>
        <end position="184"/>
    </location>
</feature>
<dbReference type="Gene3D" id="1.10.443.10">
    <property type="entry name" value="Intergrase catalytic core"/>
    <property type="match status" value="1"/>
</dbReference>
<protein>
    <submittedName>
        <fullName evidence="8">Site-specific integrase</fullName>
    </submittedName>
</protein>
<dbReference type="InterPro" id="IPR044068">
    <property type="entry name" value="CB"/>
</dbReference>
<dbReference type="InterPro" id="IPR050808">
    <property type="entry name" value="Phage_Integrase"/>
</dbReference>
<feature type="domain" description="Tyr recombinase" evidence="6">
    <location>
        <begin position="207"/>
        <end position="379"/>
    </location>
</feature>
<dbReference type="Pfam" id="PF00589">
    <property type="entry name" value="Phage_integrase"/>
    <property type="match status" value="1"/>
</dbReference>
<evidence type="ECO:0000256" key="2">
    <source>
        <dbReference type="ARBA" id="ARBA00022908"/>
    </source>
</evidence>
<dbReference type="Pfam" id="PF13356">
    <property type="entry name" value="Arm-DNA-bind_3"/>
    <property type="match status" value="1"/>
</dbReference>
<dbReference type="Gene3D" id="1.10.150.130">
    <property type="match status" value="1"/>
</dbReference>
<dbReference type="InterPro" id="IPR038488">
    <property type="entry name" value="Integrase_DNA-bd_sf"/>
</dbReference>
<dbReference type="PROSITE" id="PS51900">
    <property type="entry name" value="CB"/>
    <property type="match status" value="1"/>
</dbReference>
<dbReference type="AlphaFoldDB" id="A0A5B8CEC5"/>
<name>A0A5B8CEC5_SPHSA</name>
<evidence type="ECO:0000313" key="9">
    <source>
        <dbReference type="Proteomes" id="UP000311469"/>
    </source>
</evidence>
<evidence type="ECO:0000313" key="8">
    <source>
        <dbReference type="EMBL" id="QDC37884.1"/>
    </source>
</evidence>
<dbReference type="SUPFAM" id="SSF56349">
    <property type="entry name" value="DNA breaking-rejoining enzymes"/>
    <property type="match status" value="1"/>
</dbReference>
<gene>
    <name evidence="8" type="ORF">FIL70_12210</name>
</gene>
<reference evidence="8 9" key="1">
    <citation type="submission" date="2019-06" db="EMBL/GenBank/DDBJ databases">
        <title>Genome organization and adaptive potential of archetypical organophosphate degarding Sphingobium fuliginis ATCC 27551.</title>
        <authorList>
            <person name="Sarwar A."/>
            <person name="Parthasarathy S."/>
            <person name="Singh C."/>
            <person name="Siddavattam D."/>
        </authorList>
    </citation>
    <scope>NUCLEOTIDE SEQUENCE [LARGE SCALE GENOMIC DNA]</scope>
    <source>
        <strain evidence="8 9">ATCC 27551</strain>
    </source>
</reference>